<comment type="caution">
    <text evidence="6">The sequence shown here is derived from an EMBL/GenBank/DDBJ whole genome shotgun (WGS) entry which is preliminary data.</text>
</comment>
<evidence type="ECO:0000256" key="4">
    <source>
        <dbReference type="ARBA" id="ARBA00031123"/>
    </source>
</evidence>
<reference evidence="6" key="1">
    <citation type="submission" date="2023-06" db="EMBL/GenBank/DDBJ databases">
        <title>Male Hemibagrus guttatus genome.</title>
        <authorList>
            <person name="Bian C."/>
        </authorList>
    </citation>
    <scope>NUCLEOTIDE SEQUENCE</scope>
    <source>
        <strain evidence="6">Male_cb2023</strain>
        <tissue evidence="6">Muscle</tissue>
    </source>
</reference>
<dbReference type="GO" id="GO:0045127">
    <property type="term" value="F:N-acetylglucosamine kinase activity"/>
    <property type="evidence" value="ECO:0007669"/>
    <property type="project" value="UniProtKB-EC"/>
</dbReference>
<name>A0AAE0R7Z2_9TELE</name>
<sequence length="499" mass="55180">MEITTRAQEYFQKTLSVNTIHRAIRRCRLKLYRSKKKPYLNMIQKRRRFLWAKAHLKWSVAKWKTVLWSDESKFEVLFGKLGRHVIRTKEDKDNPSCYQRSVQKPASLMVWGCMSACGMGSLHIWKGTINAERSLLCTRTALTRLGLDSTGPLKVCCGISGMRRGGTHSKAVLLSAAGEIIAETDGPSTNHWLVGVDKCIEGINDMVQKAKINAGLDLDTPIYSLGMSLSGGEQKHAIQKLIDLMKEKFPKLSQSYYITTDAIGAMATASDHGGIVLISGTGSNCKLVNPDGTEMGCGGWGHMMGDEGSAFWISHLAVKAVFDAKDNLVRPPHDITYVKKAMEDYFEVSDLMGMLPHLYRNFQKSYFAGFCRKLAEGANGGDAFCQYVFTQAGKVLAQHIVAVLPNVHQELFLGEFGLPVLCVGSVWLSWEMMKDGFTQVLSQAKQSGYSHFQKYSLLTLHQSSAVGGAKLGARHAGATLCLDYSTSASVFFSHSFTEQ</sequence>
<dbReference type="PANTHER" id="PTHR12862">
    <property type="entry name" value="BADF TYPE ATPASE DOMAIN-CONTAINING PROTEIN"/>
    <property type="match status" value="1"/>
</dbReference>
<evidence type="ECO:0000256" key="3">
    <source>
        <dbReference type="ARBA" id="ARBA00014974"/>
    </source>
</evidence>
<dbReference type="SUPFAM" id="SSF53067">
    <property type="entry name" value="Actin-like ATPase domain"/>
    <property type="match status" value="2"/>
</dbReference>
<dbReference type="CDD" id="cd24078">
    <property type="entry name" value="ASKHA_NBD_NAGK_meta"/>
    <property type="match status" value="1"/>
</dbReference>
<evidence type="ECO:0000259" key="5">
    <source>
        <dbReference type="Pfam" id="PF01869"/>
    </source>
</evidence>
<dbReference type="InterPro" id="IPR002731">
    <property type="entry name" value="ATPase_BadF"/>
</dbReference>
<dbReference type="Gene3D" id="3.30.420.10">
    <property type="entry name" value="Ribonuclease H-like superfamily/Ribonuclease H"/>
    <property type="match status" value="1"/>
</dbReference>
<evidence type="ECO:0000256" key="2">
    <source>
        <dbReference type="ARBA" id="ARBA00012122"/>
    </source>
</evidence>
<dbReference type="Pfam" id="PF01869">
    <property type="entry name" value="BcrAD_BadFG"/>
    <property type="match status" value="1"/>
</dbReference>
<dbReference type="GO" id="GO:0003676">
    <property type="term" value="F:nucleic acid binding"/>
    <property type="evidence" value="ECO:0007669"/>
    <property type="project" value="InterPro"/>
</dbReference>
<dbReference type="InterPro" id="IPR036397">
    <property type="entry name" value="RNaseH_sf"/>
</dbReference>
<dbReference type="Gene3D" id="3.30.420.40">
    <property type="match status" value="1"/>
</dbReference>
<protein>
    <recommendedName>
        <fullName evidence="3">N-acetyl-D-glucosamine kinase</fullName>
        <ecNumber evidence="2">2.7.1.59</ecNumber>
    </recommendedName>
    <alternativeName>
        <fullName evidence="4">GlcNAc kinase</fullName>
    </alternativeName>
</protein>
<dbReference type="EC" id="2.7.1.59" evidence="2"/>
<organism evidence="6 7">
    <name type="scientific">Hemibagrus guttatus</name>
    <dbReference type="NCBI Taxonomy" id="175788"/>
    <lineage>
        <taxon>Eukaryota</taxon>
        <taxon>Metazoa</taxon>
        <taxon>Chordata</taxon>
        <taxon>Craniata</taxon>
        <taxon>Vertebrata</taxon>
        <taxon>Euteleostomi</taxon>
        <taxon>Actinopterygii</taxon>
        <taxon>Neopterygii</taxon>
        <taxon>Teleostei</taxon>
        <taxon>Ostariophysi</taxon>
        <taxon>Siluriformes</taxon>
        <taxon>Bagridae</taxon>
        <taxon>Hemibagrus</taxon>
    </lineage>
</organism>
<proteinExistence type="inferred from homology"/>
<evidence type="ECO:0000313" key="7">
    <source>
        <dbReference type="Proteomes" id="UP001274896"/>
    </source>
</evidence>
<feature type="domain" description="ATPase BadF/BadG/BcrA/BcrD type" evidence="5">
    <location>
        <begin position="165"/>
        <end position="435"/>
    </location>
</feature>
<dbReference type="PANTHER" id="PTHR12862:SF0">
    <property type="entry name" value="N-ACETYL-D-GLUCOSAMINE KINASE"/>
    <property type="match status" value="1"/>
</dbReference>
<dbReference type="EMBL" id="JAUCMX010000005">
    <property type="protein sequence ID" value="KAK3545755.1"/>
    <property type="molecule type" value="Genomic_DNA"/>
</dbReference>
<gene>
    <name evidence="6" type="ORF">QTP70_011315</name>
</gene>
<evidence type="ECO:0000313" key="6">
    <source>
        <dbReference type="EMBL" id="KAK3545755.1"/>
    </source>
</evidence>
<dbReference type="AlphaFoldDB" id="A0AAE0R7Z2"/>
<keyword evidence="7" id="KW-1185">Reference proteome</keyword>
<evidence type="ECO:0000256" key="1">
    <source>
        <dbReference type="ARBA" id="ARBA00006198"/>
    </source>
</evidence>
<comment type="similarity">
    <text evidence="1">Belongs to the eukaryotic-type N-acetylglucosamine kinase family.</text>
</comment>
<dbReference type="InterPro" id="IPR039758">
    <property type="entry name" value="NAGK-like"/>
</dbReference>
<dbReference type="InterPro" id="IPR043129">
    <property type="entry name" value="ATPase_NBD"/>
</dbReference>
<accession>A0AAE0R7Z2</accession>
<dbReference type="Proteomes" id="UP001274896">
    <property type="component" value="Unassembled WGS sequence"/>
</dbReference>